<dbReference type="EMBL" id="BPPX01000021">
    <property type="protein sequence ID" value="GJC86255.1"/>
    <property type="molecule type" value="Genomic_DNA"/>
</dbReference>
<sequence length="436" mass="47660">MELCQVLTQCVTVLIGEVVQKLWWLVLQVLRKTLVFLILSGLVYLFLYTVARRPLSWATAVVFGSYTPGSAPRIATHLAQVQRDPPAPKHELTAAPAAPANPYVPGAQVGLEYLSAVVTRPQDGPASEILLSVFEEGSRPKDGDANAVATAWSSRWDDLQHAMADAALSDREAHGAVMERLAHAFHGATAILVEMRNRPASAMAAADASARRGLVARASRLARTVADQAVGAVTRARRPRRRSATLELVHRRTASFADVLGSAILDCELMMSYATSNSELHRRISVVEEGVCGMVGVFNRAVLVGDKAVDQATNAHRKQGRRRQQAVMQRGEAKAEASLTTRELSRAVFTLRGWQAFGSQVCEQARESSAMLEGWFLDAEAERRRLDTRRGVVQGQLAMLDMEVCSDDDAVRIEEELEAQIGEFVGALRSMYTNES</sequence>
<evidence type="ECO:0000256" key="1">
    <source>
        <dbReference type="SAM" id="MobiDB-lite"/>
    </source>
</evidence>
<reference evidence="3 4" key="1">
    <citation type="submission" date="2021-07" db="EMBL/GenBank/DDBJ databases">
        <title>Genome data of Colletotrichum spaethianum.</title>
        <authorList>
            <person name="Utami Y.D."/>
            <person name="Hiruma K."/>
        </authorList>
    </citation>
    <scope>NUCLEOTIDE SEQUENCE [LARGE SCALE GENOMIC DNA]</scope>
    <source>
        <strain evidence="3 4">MAFF 242679</strain>
    </source>
</reference>
<keyword evidence="2" id="KW-0472">Membrane</keyword>
<dbReference type="Proteomes" id="UP001055172">
    <property type="component" value="Unassembled WGS sequence"/>
</dbReference>
<keyword evidence="2" id="KW-0812">Transmembrane</keyword>
<feature type="compositionally biased region" description="Basic residues" evidence="1">
    <location>
        <begin position="315"/>
        <end position="324"/>
    </location>
</feature>
<keyword evidence="2" id="KW-1133">Transmembrane helix</keyword>
<evidence type="ECO:0000313" key="4">
    <source>
        <dbReference type="Proteomes" id="UP001055172"/>
    </source>
</evidence>
<evidence type="ECO:0000313" key="3">
    <source>
        <dbReference type="EMBL" id="GJC86255.1"/>
    </source>
</evidence>
<accession>A0AA37GSA5</accession>
<dbReference type="AlphaFoldDB" id="A0AA37GSA5"/>
<keyword evidence="4" id="KW-1185">Reference proteome</keyword>
<gene>
    <name evidence="3" type="ORF">ColLi_09093</name>
</gene>
<name>A0AA37GSA5_9PEZI</name>
<protein>
    <submittedName>
        <fullName evidence="3">Uncharacterized protein</fullName>
    </submittedName>
</protein>
<feature type="transmembrane region" description="Helical" evidence="2">
    <location>
        <begin position="6"/>
        <end position="27"/>
    </location>
</feature>
<comment type="caution">
    <text evidence="3">The sequence shown here is derived from an EMBL/GenBank/DDBJ whole genome shotgun (WGS) entry which is preliminary data.</text>
</comment>
<organism evidence="3 4">
    <name type="scientific">Colletotrichum liriopes</name>
    <dbReference type="NCBI Taxonomy" id="708192"/>
    <lineage>
        <taxon>Eukaryota</taxon>
        <taxon>Fungi</taxon>
        <taxon>Dikarya</taxon>
        <taxon>Ascomycota</taxon>
        <taxon>Pezizomycotina</taxon>
        <taxon>Sordariomycetes</taxon>
        <taxon>Hypocreomycetidae</taxon>
        <taxon>Glomerellales</taxon>
        <taxon>Glomerellaceae</taxon>
        <taxon>Colletotrichum</taxon>
        <taxon>Colletotrichum spaethianum species complex</taxon>
    </lineage>
</organism>
<proteinExistence type="predicted"/>
<evidence type="ECO:0000256" key="2">
    <source>
        <dbReference type="SAM" id="Phobius"/>
    </source>
</evidence>
<feature type="transmembrane region" description="Helical" evidence="2">
    <location>
        <begin position="34"/>
        <end position="51"/>
    </location>
</feature>
<feature type="region of interest" description="Disordered" evidence="1">
    <location>
        <begin position="313"/>
        <end position="334"/>
    </location>
</feature>